<proteinExistence type="predicted"/>
<dbReference type="RefSeq" id="WP_196991982.1">
    <property type="nucleotide sequence ID" value="NZ_JADWYR010000002.1"/>
</dbReference>
<dbReference type="Proteomes" id="UP000628448">
    <property type="component" value="Unassembled WGS sequence"/>
</dbReference>
<accession>A0A931GYY2</accession>
<keyword evidence="1" id="KW-1133">Transmembrane helix</keyword>
<dbReference type="EMBL" id="JADWYR010000002">
    <property type="protein sequence ID" value="MBG9377921.1"/>
    <property type="molecule type" value="Genomic_DNA"/>
</dbReference>
<keyword evidence="1" id="KW-0812">Transmembrane</keyword>
<feature type="transmembrane region" description="Helical" evidence="1">
    <location>
        <begin position="43"/>
        <end position="63"/>
    </location>
</feature>
<name>A0A931GYY2_9BACT</name>
<organism evidence="2 3">
    <name type="scientific">Panacibacter microcysteis</name>
    <dbReference type="NCBI Taxonomy" id="2793269"/>
    <lineage>
        <taxon>Bacteria</taxon>
        <taxon>Pseudomonadati</taxon>
        <taxon>Bacteroidota</taxon>
        <taxon>Chitinophagia</taxon>
        <taxon>Chitinophagales</taxon>
        <taxon>Chitinophagaceae</taxon>
        <taxon>Panacibacter</taxon>
    </lineage>
</organism>
<gene>
    <name evidence="2" type="ORF">I5907_16895</name>
</gene>
<evidence type="ECO:0000313" key="2">
    <source>
        <dbReference type="EMBL" id="MBG9377921.1"/>
    </source>
</evidence>
<protein>
    <submittedName>
        <fullName evidence="2">Uncharacterized protein</fullName>
    </submittedName>
</protein>
<evidence type="ECO:0000256" key="1">
    <source>
        <dbReference type="SAM" id="Phobius"/>
    </source>
</evidence>
<reference evidence="2" key="1">
    <citation type="submission" date="2020-11" db="EMBL/GenBank/DDBJ databases">
        <title>Bacterial whole genome sequence for Panacibacter sp. DH6.</title>
        <authorList>
            <person name="Le V."/>
            <person name="Ko S."/>
            <person name="Ahn C.-Y."/>
            <person name="Oh H.-M."/>
        </authorList>
    </citation>
    <scope>NUCLEOTIDE SEQUENCE</scope>
    <source>
        <strain evidence="2">DH6</strain>
    </source>
</reference>
<feature type="transmembrane region" description="Helical" evidence="1">
    <location>
        <begin position="84"/>
        <end position="105"/>
    </location>
</feature>
<comment type="caution">
    <text evidence="2">The sequence shown here is derived from an EMBL/GenBank/DDBJ whole genome shotgun (WGS) entry which is preliminary data.</text>
</comment>
<keyword evidence="1" id="KW-0472">Membrane</keyword>
<sequence length="115" mass="12336">MKFFVAILLTALLGHAAPLFFPWWSFAITSFVVAVVVHQKAGLAFVSGFFGVFLLFIIHTFIIDYTNDHLLSKKVAEILKIGSSAFSVMLLSAFVGGLISSLAALSGSLARGKAK</sequence>
<evidence type="ECO:0000313" key="3">
    <source>
        <dbReference type="Proteomes" id="UP000628448"/>
    </source>
</evidence>
<keyword evidence="3" id="KW-1185">Reference proteome</keyword>
<dbReference type="AlphaFoldDB" id="A0A931GYY2"/>